<proteinExistence type="predicted"/>
<reference evidence="1" key="1">
    <citation type="submission" date="2018-05" db="EMBL/GenBank/DDBJ databases">
        <authorList>
            <person name="Lanie J.A."/>
            <person name="Ng W.-L."/>
            <person name="Kazmierczak K.M."/>
            <person name="Andrzejewski T.M."/>
            <person name="Davidsen T.M."/>
            <person name="Wayne K.J."/>
            <person name="Tettelin H."/>
            <person name="Glass J.I."/>
            <person name="Rusch D."/>
            <person name="Podicherti R."/>
            <person name="Tsui H.-C.T."/>
            <person name="Winkler M.E."/>
        </authorList>
    </citation>
    <scope>NUCLEOTIDE SEQUENCE</scope>
</reference>
<dbReference type="Pfam" id="PF13350">
    <property type="entry name" value="Y_phosphatase3"/>
    <property type="match status" value="1"/>
</dbReference>
<evidence type="ECO:0008006" key="2">
    <source>
        <dbReference type="Google" id="ProtNLM"/>
    </source>
</evidence>
<dbReference type="InterPro" id="IPR029021">
    <property type="entry name" value="Prot-tyrosine_phosphatase-like"/>
</dbReference>
<dbReference type="AlphaFoldDB" id="A0A381QU57"/>
<sequence>MERRITLEGCVNFRDLGGYRTGDGRTVKWRRLFRSDSPSSLTDADVQAVTGSLGLVSVVDLRSNAGTTSNDGRGLLAESGIGYHQFPFLEARGLLPPTSGEEVEKRLTDMYQWILMNAGALVAQAFATLAQPVNHPALFHCSAGKDRTGVLAATTLDVLGVAREQIVEDFLATNEVIDAILDRLKRMHGFANSTREGIMAPRVAIEKYLDGTQSEFGGSEAFLLHHGVHQSTIDNFRESMLE</sequence>
<dbReference type="EMBL" id="UINC01001527">
    <property type="protein sequence ID" value="SUZ82905.1"/>
    <property type="molecule type" value="Genomic_DNA"/>
</dbReference>
<dbReference type="GO" id="GO:0004721">
    <property type="term" value="F:phosphoprotein phosphatase activity"/>
    <property type="evidence" value="ECO:0007669"/>
    <property type="project" value="InterPro"/>
</dbReference>
<organism evidence="1">
    <name type="scientific">marine metagenome</name>
    <dbReference type="NCBI Taxonomy" id="408172"/>
    <lineage>
        <taxon>unclassified sequences</taxon>
        <taxon>metagenomes</taxon>
        <taxon>ecological metagenomes</taxon>
    </lineage>
</organism>
<dbReference type="PANTHER" id="PTHR31126:SF1">
    <property type="entry name" value="TYROSINE SPECIFIC PROTEIN PHOSPHATASES DOMAIN-CONTAINING PROTEIN"/>
    <property type="match status" value="1"/>
</dbReference>
<dbReference type="InterPro" id="IPR026893">
    <property type="entry name" value="Tyr/Ser_Pase_IphP-type"/>
</dbReference>
<accession>A0A381QU57</accession>
<dbReference type="PROSITE" id="PS00383">
    <property type="entry name" value="TYR_PHOSPHATASE_1"/>
    <property type="match status" value="1"/>
</dbReference>
<name>A0A381QU57_9ZZZZ</name>
<dbReference type="SUPFAM" id="SSF52799">
    <property type="entry name" value="(Phosphotyrosine protein) phosphatases II"/>
    <property type="match status" value="1"/>
</dbReference>
<gene>
    <name evidence="1" type="ORF">METZ01_LOCUS35759</name>
</gene>
<evidence type="ECO:0000313" key="1">
    <source>
        <dbReference type="EMBL" id="SUZ82905.1"/>
    </source>
</evidence>
<protein>
    <recommendedName>
        <fullName evidence="2">Tyrosine specific protein phosphatases domain-containing protein</fullName>
    </recommendedName>
</protein>
<dbReference type="Gene3D" id="3.90.190.10">
    <property type="entry name" value="Protein tyrosine phosphatase superfamily"/>
    <property type="match status" value="1"/>
</dbReference>
<dbReference type="PANTHER" id="PTHR31126">
    <property type="entry name" value="TYROSINE-PROTEIN PHOSPHATASE"/>
    <property type="match status" value="1"/>
</dbReference>
<dbReference type="InterPro" id="IPR016130">
    <property type="entry name" value="Tyr_Pase_AS"/>
</dbReference>